<dbReference type="EMBL" id="DSYQ01000010">
    <property type="protein sequence ID" value="HGT71101.1"/>
    <property type="molecule type" value="Genomic_DNA"/>
</dbReference>
<protein>
    <submittedName>
        <fullName evidence="1">Uncharacterized protein</fullName>
    </submittedName>
</protein>
<proteinExistence type="predicted"/>
<accession>A0A7C4R5P4</accession>
<reference evidence="1" key="1">
    <citation type="journal article" date="2020" name="mSystems">
        <title>Genome- and Community-Level Interaction Insights into Carbon Utilization and Element Cycling Functions of Hydrothermarchaeota in Hydrothermal Sediment.</title>
        <authorList>
            <person name="Zhou Z."/>
            <person name="Liu Y."/>
            <person name="Xu W."/>
            <person name="Pan J."/>
            <person name="Luo Z.H."/>
            <person name="Li M."/>
        </authorList>
    </citation>
    <scope>NUCLEOTIDE SEQUENCE [LARGE SCALE GENOMIC DNA]</scope>
    <source>
        <strain evidence="1">SpSt-579</strain>
    </source>
</reference>
<name>A0A7C4R5P4_UNCC3</name>
<gene>
    <name evidence="1" type="ORF">ENT43_02470</name>
</gene>
<comment type="caution">
    <text evidence="1">The sequence shown here is derived from an EMBL/GenBank/DDBJ whole genome shotgun (WGS) entry which is preliminary data.</text>
</comment>
<organism evidence="1">
    <name type="scientific">candidate division CPR3 bacterium</name>
    <dbReference type="NCBI Taxonomy" id="2268181"/>
    <lineage>
        <taxon>Bacteria</taxon>
        <taxon>Bacteria division CPR3</taxon>
    </lineage>
</organism>
<evidence type="ECO:0000313" key="1">
    <source>
        <dbReference type="EMBL" id="HGT71101.1"/>
    </source>
</evidence>
<dbReference type="AlphaFoldDB" id="A0A7C4R5P4"/>
<sequence length="101" mass="11658">MLIIEVRNNYCKRGEYPPEYKDLIQQIKEAIEKLPHSSRCSFAFSADVQIIDIGTIILAATTHIVVYADDPQHLDAANEVLKDIECKKFFRVFKDYVPKEV</sequence>